<proteinExistence type="predicted"/>
<feature type="region of interest" description="Disordered" evidence="1">
    <location>
        <begin position="1"/>
        <end position="57"/>
    </location>
</feature>
<name>A0AAD7DRF3_MYCRO</name>
<reference evidence="2" key="1">
    <citation type="submission" date="2023-03" db="EMBL/GenBank/DDBJ databases">
        <title>Massive genome expansion in bonnet fungi (Mycena s.s.) driven by repeated elements and novel gene families across ecological guilds.</title>
        <authorList>
            <consortium name="Lawrence Berkeley National Laboratory"/>
            <person name="Harder C.B."/>
            <person name="Miyauchi S."/>
            <person name="Viragh M."/>
            <person name="Kuo A."/>
            <person name="Thoen E."/>
            <person name="Andreopoulos B."/>
            <person name="Lu D."/>
            <person name="Skrede I."/>
            <person name="Drula E."/>
            <person name="Henrissat B."/>
            <person name="Morin E."/>
            <person name="Kohler A."/>
            <person name="Barry K."/>
            <person name="LaButti K."/>
            <person name="Morin E."/>
            <person name="Salamov A."/>
            <person name="Lipzen A."/>
            <person name="Mereny Z."/>
            <person name="Hegedus B."/>
            <person name="Baldrian P."/>
            <person name="Stursova M."/>
            <person name="Weitz H."/>
            <person name="Taylor A."/>
            <person name="Grigoriev I.V."/>
            <person name="Nagy L.G."/>
            <person name="Martin F."/>
            <person name="Kauserud H."/>
        </authorList>
    </citation>
    <scope>NUCLEOTIDE SEQUENCE</scope>
    <source>
        <strain evidence="2">CBHHK067</strain>
    </source>
</reference>
<organism evidence="2 3">
    <name type="scientific">Mycena rosella</name>
    <name type="common">Pink bonnet</name>
    <name type="synonym">Agaricus rosellus</name>
    <dbReference type="NCBI Taxonomy" id="1033263"/>
    <lineage>
        <taxon>Eukaryota</taxon>
        <taxon>Fungi</taxon>
        <taxon>Dikarya</taxon>
        <taxon>Basidiomycota</taxon>
        <taxon>Agaricomycotina</taxon>
        <taxon>Agaricomycetes</taxon>
        <taxon>Agaricomycetidae</taxon>
        <taxon>Agaricales</taxon>
        <taxon>Marasmiineae</taxon>
        <taxon>Mycenaceae</taxon>
        <taxon>Mycena</taxon>
    </lineage>
</organism>
<comment type="caution">
    <text evidence="2">The sequence shown here is derived from an EMBL/GenBank/DDBJ whole genome shotgun (WGS) entry which is preliminary data.</text>
</comment>
<evidence type="ECO:0000313" key="3">
    <source>
        <dbReference type="Proteomes" id="UP001221757"/>
    </source>
</evidence>
<evidence type="ECO:0000256" key="1">
    <source>
        <dbReference type="SAM" id="MobiDB-lite"/>
    </source>
</evidence>
<accession>A0AAD7DRF3</accession>
<gene>
    <name evidence="2" type="ORF">B0H17DRAFT_1129957</name>
</gene>
<protein>
    <submittedName>
        <fullName evidence="2">Uncharacterized protein</fullName>
    </submittedName>
</protein>
<keyword evidence="3" id="KW-1185">Reference proteome</keyword>
<evidence type="ECO:0000313" key="2">
    <source>
        <dbReference type="EMBL" id="KAJ7698013.1"/>
    </source>
</evidence>
<dbReference type="AlphaFoldDB" id="A0AAD7DRF3"/>
<dbReference type="EMBL" id="JARKIE010000027">
    <property type="protein sequence ID" value="KAJ7698013.1"/>
    <property type="molecule type" value="Genomic_DNA"/>
</dbReference>
<dbReference type="Proteomes" id="UP001221757">
    <property type="component" value="Unassembled WGS sequence"/>
</dbReference>
<sequence length="217" mass="23349">MYREGLAESFPEQKFNSYPTRPKSAESSAVLAEPGQNKPKSKNGQDLTVGQAGGQRSKKLVNLRSTGSMPTLELSLLRSGAGVGVPRSRISCKSDSRAPGNVWGTILVGRPPTFTDQLGYSSGMTRVLEPTFLGCSHGHGAAKQLQAEAGFNGGWIFHRVQRQSHSGMMGDMGSSWPGTGRLAARITPHGYRSGFPDRGNDQNGDIYIYLPEPEGLR</sequence>